<dbReference type="EMBL" id="JAUEPT010000320">
    <property type="protein sequence ID" value="KAK0421748.1"/>
    <property type="molecule type" value="Genomic_DNA"/>
</dbReference>
<feature type="compositionally biased region" description="Polar residues" evidence="1">
    <location>
        <begin position="26"/>
        <end position="39"/>
    </location>
</feature>
<dbReference type="PANTHER" id="PTHR33840">
    <property type="match status" value="1"/>
</dbReference>
<dbReference type="PANTHER" id="PTHR33840:SF2">
    <property type="entry name" value="TLE1 PHOSPHOLIPASE DOMAIN-CONTAINING PROTEIN"/>
    <property type="match status" value="1"/>
</dbReference>
<dbReference type="InterPro" id="IPR018712">
    <property type="entry name" value="Tle1-like_cat"/>
</dbReference>
<name>A0AA39ICA9_9AGAR</name>
<gene>
    <name evidence="3" type="ORF">EV421DRAFT_2092947</name>
</gene>
<dbReference type="AlphaFoldDB" id="A0AA39ICA9"/>
<feature type="region of interest" description="Disordered" evidence="1">
    <location>
        <begin position="1"/>
        <end position="39"/>
    </location>
</feature>
<accession>A0AA39ICA9</accession>
<feature type="region of interest" description="Disordered" evidence="1">
    <location>
        <begin position="277"/>
        <end position="301"/>
    </location>
</feature>
<organism evidence="3 4">
    <name type="scientific">Armillaria borealis</name>
    <dbReference type="NCBI Taxonomy" id="47425"/>
    <lineage>
        <taxon>Eukaryota</taxon>
        <taxon>Fungi</taxon>
        <taxon>Dikarya</taxon>
        <taxon>Basidiomycota</taxon>
        <taxon>Agaricomycotina</taxon>
        <taxon>Agaricomycetes</taxon>
        <taxon>Agaricomycetidae</taxon>
        <taxon>Agaricales</taxon>
        <taxon>Marasmiineae</taxon>
        <taxon>Physalacriaceae</taxon>
        <taxon>Armillaria</taxon>
    </lineage>
</organism>
<comment type="caution">
    <text evidence="3">The sequence shown here is derived from an EMBL/GenBank/DDBJ whole genome shotgun (WGS) entry which is preliminary data.</text>
</comment>
<evidence type="ECO:0000313" key="3">
    <source>
        <dbReference type="EMBL" id="KAK0421748.1"/>
    </source>
</evidence>
<dbReference type="Pfam" id="PF09994">
    <property type="entry name" value="T6SS_Tle1-like_cat"/>
    <property type="match status" value="1"/>
</dbReference>
<feature type="compositionally biased region" description="Basic residues" evidence="1">
    <location>
        <begin position="286"/>
        <end position="301"/>
    </location>
</feature>
<sequence length="509" mass="57230">MATAPPSHSRTTSAQTQVDEYPEFQKVSSPNGDSDSIQGVSLEATIPPNHLNRTLVLCFDGTGDQFDSDNSNVVNFFSLLRKDDPKVQLVYYQVIVLSSSSYLTPDSSLKAGIGTYNAPEIASPFAAKLSRIVDSMIGVHLDAHVMGGYEFLMQNYEANDKICIFGFSRGAYTARALAGMIHKVGLLPRCNHQQVPFAYRMYSREDELGWAQSAAFKKAFSIDVDIEFLGVWDTVDSVGIIPRRLPFTASNTHVRHFRHALSLDERRVRFKPALWHRPGEMPKAAPPKRHQQSLKPKPHHQKSLVQHEREFEASSTCHRDNTPTDVEEVWFSGCHCDVGGGSVANDVTNSLARIPLRWMIRQCFLLNTGILFHREMLKPFGIEPSNLYPVVKPRPPPITSLSSEASSDTVCEETEDLKDALSPLYDQLSLVPAWWILEWLPAKIRYQKHDDTWSGTVTVNAGNPRHIPRQKMQGVKVHRTVKLRMESENVAGGKYEPKAGWKVEPIWVD</sequence>
<keyword evidence="4" id="KW-1185">Reference proteome</keyword>
<reference evidence="3" key="1">
    <citation type="submission" date="2023-06" db="EMBL/GenBank/DDBJ databases">
        <authorList>
            <consortium name="Lawrence Berkeley National Laboratory"/>
            <person name="Ahrendt S."/>
            <person name="Sahu N."/>
            <person name="Indic B."/>
            <person name="Wong-Bajracharya J."/>
            <person name="Merenyi Z."/>
            <person name="Ke H.-M."/>
            <person name="Monk M."/>
            <person name="Kocsube S."/>
            <person name="Drula E."/>
            <person name="Lipzen A."/>
            <person name="Balint B."/>
            <person name="Henrissat B."/>
            <person name="Andreopoulos B."/>
            <person name="Martin F.M."/>
            <person name="Harder C.B."/>
            <person name="Rigling D."/>
            <person name="Ford K.L."/>
            <person name="Foster G.D."/>
            <person name="Pangilinan J."/>
            <person name="Papanicolaou A."/>
            <person name="Barry K."/>
            <person name="LaButti K."/>
            <person name="Viragh M."/>
            <person name="Koriabine M."/>
            <person name="Yan M."/>
            <person name="Riley R."/>
            <person name="Champramary S."/>
            <person name="Plett K.L."/>
            <person name="Tsai I.J."/>
            <person name="Slot J."/>
            <person name="Sipos G."/>
            <person name="Plett J."/>
            <person name="Nagy L.G."/>
            <person name="Grigoriev I.V."/>
        </authorList>
    </citation>
    <scope>NUCLEOTIDE SEQUENCE</scope>
    <source>
        <strain evidence="3">FPL87.14</strain>
    </source>
</reference>
<feature type="domain" description="T6SS Phospholipase effector Tle1-like catalytic" evidence="2">
    <location>
        <begin position="53"/>
        <end position="362"/>
    </location>
</feature>
<evidence type="ECO:0000259" key="2">
    <source>
        <dbReference type="Pfam" id="PF09994"/>
    </source>
</evidence>
<evidence type="ECO:0000313" key="4">
    <source>
        <dbReference type="Proteomes" id="UP001175226"/>
    </source>
</evidence>
<protein>
    <recommendedName>
        <fullName evidence="2">T6SS Phospholipase effector Tle1-like catalytic domain-containing protein</fullName>
    </recommendedName>
</protein>
<feature type="compositionally biased region" description="Polar residues" evidence="1">
    <location>
        <begin position="1"/>
        <end position="18"/>
    </location>
</feature>
<dbReference type="Proteomes" id="UP001175226">
    <property type="component" value="Unassembled WGS sequence"/>
</dbReference>
<proteinExistence type="predicted"/>
<evidence type="ECO:0000256" key="1">
    <source>
        <dbReference type="SAM" id="MobiDB-lite"/>
    </source>
</evidence>